<dbReference type="PROSITE" id="PS01283">
    <property type="entry name" value="TBOX_1"/>
    <property type="match status" value="1"/>
</dbReference>
<dbReference type="GO" id="GO:0000978">
    <property type="term" value="F:RNA polymerase II cis-regulatory region sequence-specific DNA binding"/>
    <property type="evidence" value="ECO:0007669"/>
    <property type="project" value="InterPro"/>
</dbReference>
<dbReference type="Gene3D" id="2.60.40.820">
    <property type="entry name" value="Transcription factor, T-box"/>
    <property type="match status" value="1"/>
</dbReference>
<dbReference type="PANTHER" id="PTHR11267:SF116">
    <property type="entry name" value="T-BOX TRANSCRIPTION FACTOR TBX22"/>
    <property type="match status" value="1"/>
</dbReference>
<keyword evidence="5 6" id="KW-0539">Nucleus</keyword>
<keyword evidence="2" id="KW-0805">Transcription regulation</keyword>
<proteinExistence type="predicted"/>
<keyword evidence="4" id="KW-0804">Transcription</keyword>
<dbReference type="Pfam" id="PF00907">
    <property type="entry name" value="T-box"/>
    <property type="match status" value="1"/>
</dbReference>
<dbReference type="Proteomes" id="UP001479290">
    <property type="component" value="Unassembled WGS sequence"/>
</dbReference>
<dbReference type="GO" id="GO:0060429">
    <property type="term" value="P:epithelium development"/>
    <property type="evidence" value="ECO:0007669"/>
    <property type="project" value="UniProtKB-ARBA"/>
</dbReference>
<sequence length="470" mass="53625">MQGISTRAHAISVYASGKSCKKMKVENMKNENLQCVLEYDRDTPTGTFIDPQDQRNDRKKKSVKLRKPAETESEAAREIRVDLQGSDLWKRFHEIGTEMIITKVGRRMFPSVRVKVHNLDPFQQYSIAMDIMPVDSKRYRYIYHSSQWMVAGNTDHSCISPHLYVHPDSPCSGENWMRQVISFDRVKLTNNDMDDKGHIILKSMHKYKPRIHVILHSPLERVSQTLLSLPAEDVYTFSFPETQFTTVTAYQNQQITKLKIDRNPFAKGFRERNGGVFGGILESYSWHSPFNLDFKSFAMELQGRCYGSSASFDITSSMTSFLPSSFAQAAHPITFSSPQCCKIFPSNSFQTYRAYCNICLGKLNSYSGLRPMLDLPFMTNKKKGDICRSHWLHDSTTTSTSVHPIHNISAGWTSGHYQSKNENMASAFVSPYSYSFPMRHQFSTVAHLKLANGESPVHQMAMISSNCYCP</sequence>
<name>A0AAW1ZSC1_CULAL</name>
<dbReference type="EMBL" id="JAWDJR010000014">
    <property type="protein sequence ID" value="KAK9963518.1"/>
    <property type="molecule type" value="Genomic_DNA"/>
</dbReference>
<dbReference type="InterPro" id="IPR018186">
    <property type="entry name" value="TF_T-box_CS"/>
</dbReference>
<dbReference type="InterPro" id="IPR008967">
    <property type="entry name" value="p53-like_TF_DNA-bd_sf"/>
</dbReference>
<evidence type="ECO:0000256" key="2">
    <source>
        <dbReference type="ARBA" id="ARBA00023015"/>
    </source>
</evidence>
<keyword evidence="3 6" id="KW-0238">DNA-binding</keyword>
<dbReference type="PROSITE" id="PS01264">
    <property type="entry name" value="TBOX_2"/>
    <property type="match status" value="1"/>
</dbReference>
<feature type="domain" description="T-box" evidence="8">
    <location>
        <begin position="83"/>
        <end position="271"/>
    </location>
</feature>
<evidence type="ECO:0000313" key="10">
    <source>
        <dbReference type="Proteomes" id="UP001479290"/>
    </source>
</evidence>
<dbReference type="SMART" id="SM00425">
    <property type="entry name" value="TBOX"/>
    <property type="match status" value="1"/>
</dbReference>
<evidence type="ECO:0000259" key="8">
    <source>
        <dbReference type="PROSITE" id="PS50252"/>
    </source>
</evidence>
<dbReference type="PRINTS" id="PR00937">
    <property type="entry name" value="TBOX"/>
</dbReference>
<dbReference type="SUPFAM" id="SSF49417">
    <property type="entry name" value="p53-like transcription factors"/>
    <property type="match status" value="1"/>
</dbReference>
<organism evidence="9 10">
    <name type="scientific">Culter alburnus</name>
    <name type="common">Topmouth culter</name>
    <dbReference type="NCBI Taxonomy" id="194366"/>
    <lineage>
        <taxon>Eukaryota</taxon>
        <taxon>Metazoa</taxon>
        <taxon>Chordata</taxon>
        <taxon>Craniata</taxon>
        <taxon>Vertebrata</taxon>
        <taxon>Euteleostomi</taxon>
        <taxon>Actinopterygii</taxon>
        <taxon>Neopterygii</taxon>
        <taxon>Teleostei</taxon>
        <taxon>Ostariophysi</taxon>
        <taxon>Cypriniformes</taxon>
        <taxon>Xenocyprididae</taxon>
        <taxon>Xenocypridinae</taxon>
        <taxon>Culter</taxon>
    </lineage>
</organism>
<dbReference type="GO" id="GO:0001708">
    <property type="term" value="P:cell fate specification"/>
    <property type="evidence" value="ECO:0007669"/>
    <property type="project" value="TreeGrafter"/>
</dbReference>
<evidence type="ECO:0000256" key="5">
    <source>
        <dbReference type="ARBA" id="ARBA00023242"/>
    </source>
</evidence>
<feature type="region of interest" description="Disordered" evidence="7">
    <location>
        <begin position="46"/>
        <end position="71"/>
    </location>
</feature>
<dbReference type="FunFam" id="2.60.40.820:FF:000001">
    <property type="entry name" value="T-box transcription factor TBX18"/>
    <property type="match status" value="1"/>
</dbReference>
<feature type="compositionally biased region" description="Basic residues" evidence="7">
    <location>
        <begin position="57"/>
        <end position="66"/>
    </location>
</feature>
<evidence type="ECO:0000256" key="1">
    <source>
        <dbReference type="ARBA" id="ARBA00004123"/>
    </source>
</evidence>
<dbReference type="PANTHER" id="PTHR11267">
    <property type="entry name" value="T-BOX PROTEIN-RELATED"/>
    <property type="match status" value="1"/>
</dbReference>
<accession>A0AAW1ZSC1</accession>
<dbReference type="InterPro" id="IPR036960">
    <property type="entry name" value="T-box_sf"/>
</dbReference>
<comment type="caution">
    <text evidence="6">Lacks conserved residue(s) required for the propagation of feature annotation.</text>
</comment>
<comment type="caution">
    <text evidence="9">The sequence shown here is derived from an EMBL/GenBank/DDBJ whole genome shotgun (WGS) entry which is preliminary data.</text>
</comment>
<evidence type="ECO:0000256" key="7">
    <source>
        <dbReference type="SAM" id="MobiDB-lite"/>
    </source>
</evidence>
<dbReference type="InterPro" id="IPR001699">
    <property type="entry name" value="TF_T-box"/>
</dbReference>
<evidence type="ECO:0000256" key="3">
    <source>
        <dbReference type="ARBA" id="ARBA00023125"/>
    </source>
</evidence>
<evidence type="ECO:0000256" key="4">
    <source>
        <dbReference type="ARBA" id="ARBA00023163"/>
    </source>
</evidence>
<dbReference type="GO" id="GO:0005634">
    <property type="term" value="C:nucleus"/>
    <property type="evidence" value="ECO:0007669"/>
    <property type="project" value="UniProtKB-SubCell"/>
</dbReference>
<gene>
    <name evidence="9" type="ORF">ABG768_006696</name>
</gene>
<dbReference type="GO" id="GO:0045893">
    <property type="term" value="P:positive regulation of DNA-templated transcription"/>
    <property type="evidence" value="ECO:0007669"/>
    <property type="project" value="InterPro"/>
</dbReference>
<keyword evidence="10" id="KW-1185">Reference proteome</keyword>
<evidence type="ECO:0000313" key="9">
    <source>
        <dbReference type="EMBL" id="KAK9963518.1"/>
    </source>
</evidence>
<comment type="subcellular location">
    <subcellularLocation>
        <location evidence="1 6">Nucleus</location>
    </subcellularLocation>
</comment>
<dbReference type="AlphaFoldDB" id="A0AAW1ZSC1"/>
<dbReference type="GO" id="GO:0000981">
    <property type="term" value="F:DNA-binding transcription factor activity, RNA polymerase II-specific"/>
    <property type="evidence" value="ECO:0007669"/>
    <property type="project" value="TreeGrafter"/>
</dbReference>
<dbReference type="GO" id="GO:0009653">
    <property type="term" value="P:anatomical structure morphogenesis"/>
    <property type="evidence" value="ECO:0007669"/>
    <property type="project" value="UniProtKB-ARBA"/>
</dbReference>
<evidence type="ECO:0000256" key="6">
    <source>
        <dbReference type="PROSITE-ProRule" id="PRU00201"/>
    </source>
</evidence>
<dbReference type="GO" id="GO:0000785">
    <property type="term" value="C:chromatin"/>
    <property type="evidence" value="ECO:0007669"/>
    <property type="project" value="TreeGrafter"/>
</dbReference>
<dbReference type="PROSITE" id="PS50252">
    <property type="entry name" value="TBOX_3"/>
    <property type="match status" value="1"/>
</dbReference>
<reference evidence="9 10" key="1">
    <citation type="submission" date="2024-05" db="EMBL/GenBank/DDBJ databases">
        <title>A high-quality chromosomal-level genome assembly of Topmouth culter (Culter alburnus).</title>
        <authorList>
            <person name="Zhao H."/>
        </authorList>
    </citation>
    <scope>NUCLEOTIDE SEQUENCE [LARGE SCALE GENOMIC DNA]</scope>
    <source>
        <strain evidence="9">CATC2023</strain>
        <tissue evidence="9">Muscle</tissue>
    </source>
</reference>
<dbReference type="InterPro" id="IPR046360">
    <property type="entry name" value="T-box_DNA-bd"/>
</dbReference>
<protein>
    <recommendedName>
        <fullName evidence="8">T-box domain-containing protein</fullName>
    </recommendedName>
</protein>